<dbReference type="InterPro" id="IPR007094">
    <property type="entry name" value="RNA-dir_pol_PSvirus"/>
</dbReference>
<name>A0A7T0M853_9VIRU</name>
<dbReference type="SUPFAM" id="SSF56672">
    <property type="entry name" value="DNA/RNA polymerases"/>
    <property type="match status" value="1"/>
</dbReference>
<dbReference type="GO" id="GO:0006351">
    <property type="term" value="P:DNA-templated transcription"/>
    <property type="evidence" value="ECO:0007669"/>
    <property type="project" value="InterPro"/>
</dbReference>
<dbReference type="InterPro" id="IPR043502">
    <property type="entry name" value="DNA/RNA_pol_sf"/>
</dbReference>
<keyword evidence="3" id="KW-0693">Viral RNA replication</keyword>
<feature type="domain" description="RdRp catalytic" evidence="4">
    <location>
        <begin position="656"/>
        <end position="768"/>
    </location>
</feature>
<evidence type="ECO:0000313" key="5">
    <source>
        <dbReference type="EMBL" id="QPL17796.1"/>
    </source>
</evidence>
<organism evidence="5">
    <name type="scientific">Mastic virus Y</name>
    <dbReference type="NCBI Taxonomy" id="2794237"/>
    <lineage>
        <taxon>Viruses</taxon>
        <taxon>Riboviria</taxon>
    </lineage>
</organism>
<proteinExistence type="predicted"/>
<protein>
    <submittedName>
        <fullName evidence="5">RdRp</fullName>
    </submittedName>
</protein>
<evidence type="ECO:0000256" key="2">
    <source>
        <dbReference type="ARBA" id="ARBA00022695"/>
    </source>
</evidence>
<dbReference type="GO" id="GO:0003723">
    <property type="term" value="F:RNA binding"/>
    <property type="evidence" value="ECO:0007669"/>
    <property type="project" value="InterPro"/>
</dbReference>
<dbReference type="GO" id="GO:0039694">
    <property type="term" value="P:viral RNA genome replication"/>
    <property type="evidence" value="ECO:0007669"/>
    <property type="project" value="InterPro"/>
</dbReference>
<dbReference type="Pfam" id="PF00978">
    <property type="entry name" value="RdRP_2"/>
    <property type="match status" value="1"/>
</dbReference>
<keyword evidence="2" id="KW-0548">Nucleotidyltransferase</keyword>
<keyword evidence="1" id="KW-0808">Transferase</keyword>
<evidence type="ECO:0000256" key="3">
    <source>
        <dbReference type="ARBA" id="ARBA00022953"/>
    </source>
</evidence>
<evidence type="ECO:0000256" key="1">
    <source>
        <dbReference type="ARBA" id="ARBA00022679"/>
    </source>
</evidence>
<evidence type="ECO:0000259" key="4">
    <source>
        <dbReference type="PROSITE" id="PS50507"/>
    </source>
</evidence>
<dbReference type="InterPro" id="IPR001788">
    <property type="entry name" value="RNA-dep_RNA_pol_alsuvir"/>
</dbReference>
<reference evidence="5" key="1">
    <citation type="submission" date="2020-04" db="EMBL/GenBank/DDBJ databases">
        <title>Transcriptome data analysis revealed novel viruses for genus Pistacia in Iran, China, and Italy.</title>
        <authorList>
            <person name="Mohammadi M."/>
            <person name="Hosseini A."/>
            <person name="Nasrollanejad S."/>
        </authorList>
    </citation>
    <scope>NUCLEOTIDE SEQUENCE</scope>
</reference>
<dbReference type="GO" id="GO:0003968">
    <property type="term" value="F:RNA-directed RNA polymerase activity"/>
    <property type="evidence" value="ECO:0007669"/>
    <property type="project" value="InterPro"/>
</dbReference>
<accession>A0A7T0M853</accession>
<sequence length="890" mass="99777">MVYYSEPQNVQRMSLELQPEVLVMDHTTVNIPVDELLNMAFRLGIQVVDGVFPYHVAATRGWDVVSGVGKWSYTHHKGVISVGPDDDCSRILKYRKNDYLKFTQPSRWTGASRQYGYEIRKCKNGLATYRAVYVGDTATPFPRETLEFNLPMCSSDDMVLVNVNRDLAAGVFTSRSNNAMDVSLAERDYAIEVRRDLFISCVDFLIAKDKGADIIGEAVRYIAQHNYVDLMEGVRVVRCASLGYADALCVSMVCALTAFSLRYRLTNESLPDIQATVDAARLKTNAPFGSLGRLTWLASHYITDRVSVAFQRTRERAISLLYNSDYIPGVCYDVYVSSLYRPDLNWFEAYNLELQQVEEAPVVEEDAFTNFLGDNQKTATATALQISSQSSQLFQLSENKYSHNIIPDPVNSLQHFYDEALPGNSTAQLQNVAELRRVRDININTEFYGKIEVNKDVAAKETLHNDMELRTSALPVSSTPLVDAIMASAKRNFNPPDIQMQSDPWAYARYLVDKFVDFAFIPGFRDTIGKSYIKDPITFNVLDYLEWKATRDSAYRSALEAECPADMVELGLSKYDTIVKRRIKPKMSTAAQYELSQPQVIVSLSKKDTALFTSVFRKIFERFDNSLRTEIKSAGRSSDSDICQWLTEQIAVVLTAAAIEIDSSKYDKSQGLLARMVESLLMTELGLDPGVSEIFADSYVGKVSSRNLGLMFMSAYQMKSGAPQTMLGNIIYNGISAMEAVGPQNIQRMIIKGDDNVIWLVPGVNNELVVNKMSGLFNLDAKLISGNVLYFSSGYIIPTHDKVYFVPDPLKITELLGEANFVPELVPERFISFQDRVASLTRDTVIPRLLQSAMRHRLGIPTLDVVMAIDALASIASNYTLFYNAVKVSL</sequence>
<dbReference type="PROSITE" id="PS50507">
    <property type="entry name" value="RDRP_SSRNA_POS"/>
    <property type="match status" value="1"/>
</dbReference>
<dbReference type="EMBL" id="MT334609">
    <property type="protein sequence ID" value="QPL17796.1"/>
    <property type="molecule type" value="Genomic_RNA"/>
</dbReference>